<reference evidence="2" key="1">
    <citation type="journal article" date="2019" name="Sci. Rep.">
        <title>Draft genome of Tanacetum cinerariifolium, the natural source of mosquito coil.</title>
        <authorList>
            <person name="Yamashiro T."/>
            <person name="Shiraishi A."/>
            <person name="Satake H."/>
            <person name="Nakayama K."/>
        </authorList>
    </citation>
    <scope>NUCLEOTIDE SEQUENCE</scope>
</reference>
<accession>A0A699WZF3</accession>
<organism evidence="2">
    <name type="scientific">Tanacetum cinerariifolium</name>
    <name type="common">Dalmatian daisy</name>
    <name type="synonym">Chrysanthemum cinerariifolium</name>
    <dbReference type="NCBI Taxonomy" id="118510"/>
    <lineage>
        <taxon>Eukaryota</taxon>
        <taxon>Viridiplantae</taxon>
        <taxon>Streptophyta</taxon>
        <taxon>Embryophyta</taxon>
        <taxon>Tracheophyta</taxon>
        <taxon>Spermatophyta</taxon>
        <taxon>Magnoliopsida</taxon>
        <taxon>eudicotyledons</taxon>
        <taxon>Gunneridae</taxon>
        <taxon>Pentapetalae</taxon>
        <taxon>asterids</taxon>
        <taxon>campanulids</taxon>
        <taxon>Asterales</taxon>
        <taxon>Asteraceae</taxon>
        <taxon>Asteroideae</taxon>
        <taxon>Anthemideae</taxon>
        <taxon>Anthemidinae</taxon>
        <taxon>Tanacetum</taxon>
    </lineage>
</organism>
<feature type="non-terminal residue" evidence="2">
    <location>
        <position position="105"/>
    </location>
</feature>
<sequence length="105" mass="11122">LHEQFFSISQNGTAQDYDTVFEKMAAQLPGLHEEVQEGIFIKGLKPDLRVAVRTQKPAGVRKAMELALLIDEAGKGGASKPPNEVSGGVPRTSTGATGAEIGKTM</sequence>
<evidence type="ECO:0000313" key="2">
    <source>
        <dbReference type="EMBL" id="GFD52915.1"/>
    </source>
</evidence>
<evidence type="ECO:0000256" key="1">
    <source>
        <dbReference type="SAM" id="MobiDB-lite"/>
    </source>
</evidence>
<gene>
    <name evidence="2" type="ORF">Tci_924884</name>
</gene>
<dbReference type="AlphaFoldDB" id="A0A699WZF3"/>
<dbReference type="EMBL" id="BKCJ011787896">
    <property type="protein sequence ID" value="GFD52915.1"/>
    <property type="molecule type" value="Genomic_DNA"/>
</dbReference>
<comment type="caution">
    <text evidence="2">The sequence shown here is derived from an EMBL/GenBank/DDBJ whole genome shotgun (WGS) entry which is preliminary data.</text>
</comment>
<feature type="region of interest" description="Disordered" evidence="1">
    <location>
        <begin position="74"/>
        <end position="105"/>
    </location>
</feature>
<proteinExistence type="predicted"/>
<protein>
    <submittedName>
        <fullName evidence="2">Ankyrin repeat-containing protein</fullName>
    </submittedName>
</protein>
<feature type="non-terminal residue" evidence="2">
    <location>
        <position position="1"/>
    </location>
</feature>
<name>A0A699WZF3_TANCI</name>